<dbReference type="InterPro" id="IPR036689">
    <property type="entry name" value="ESAT-6-like_sf"/>
</dbReference>
<dbReference type="EMBL" id="JAGSXH010000237">
    <property type="protein sequence ID" value="MBS2966960.1"/>
    <property type="molecule type" value="Genomic_DNA"/>
</dbReference>
<proteinExistence type="predicted"/>
<organism evidence="2 3">
    <name type="scientific">Actinocrinis puniceicyclus</name>
    <dbReference type="NCBI Taxonomy" id="977794"/>
    <lineage>
        <taxon>Bacteria</taxon>
        <taxon>Bacillati</taxon>
        <taxon>Actinomycetota</taxon>
        <taxon>Actinomycetes</taxon>
        <taxon>Catenulisporales</taxon>
        <taxon>Actinospicaceae</taxon>
        <taxon>Actinocrinis</taxon>
    </lineage>
</organism>
<evidence type="ECO:0008006" key="4">
    <source>
        <dbReference type="Google" id="ProtNLM"/>
    </source>
</evidence>
<evidence type="ECO:0000256" key="1">
    <source>
        <dbReference type="SAM" id="Coils"/>
    </source>
</evidence>
<gene>
    <name evidence="2" type="ORF">KGA66_28260</name>
</gene>
<dbReference type="SUPFAM" id="SSF140453">
    <property type="entry name" value="EsxAB dimer-like"/>
    <property type="match status" value="1"/>
</dbReference>
<feature type="coiled-coil region" evidence="1">
    <location>
        <begin position="111"/>
        <end position="206"/>
    </location>
</feature>
<dbReference type="Proteomes" id="UP000677913">
    <property type="component" value="Unassembled WGS sequence"/>
</dbReference>
<evidence type="ECO:0000313" key="2">
    <source>
        <dbReference type="EMBL" id="MBS2966960.1"/>
    </source>
</evidence>
<dbReference type="Gene3D" id="1.10.287.1490">
    <property type="match status" value="1"/>
</dbReference>
<comment type="caution">
    <text evidence="2">The sequence shown here is derived from an EMBL/GenBank/DDBJ whole genome shotgun (WGS) entry which is preliminary data.</text>
</comment>
<dbReference type="RefSeq" id="WP_211472526.1">
    <property type="nucleotide sequence ID" value="NZ_JAGSXH010000237.1"/>
</dbReference>
<protein>
    <recommendedName>
        <fullName evidence="4">WXG100 family type VII secretion target</fullName>
    </recommendedName>
</protein>
<keyword evidence="3" id="KW-1185">Reference proteome</keyword>
<dbReference type="AlphaFoldDB" id="A0A8J7WW30"/>
<accession>A0A8J7WW30</accession>
<name>A0A8J7WW30_9ACTN</name>
<sequence length="464" mass="48420">MSLFDSVAEFADTAAYPHLGFNPVPGIPGDVAAMSSRLEQAVGSMQQSGELLDEMRNANTGVWQGDAGDAFREHFNTKLATELTNAHTSLSNAVGVLTNWHEDLVGFKDVARKLDQEAADAKQAVQRAQQQLQQAQNNPDLQLIGQFFNTQQDLQAAQRRIDAAESELKDAGNAAQQAHEDLDATMKRAHELASQHEAAAKKYAQELEHATQGLAPHKPGFFSSLWSDFTKGLSMVGGWVANHLNAIHSALSTISAVAGLIALCTPPPIDVVAGAVAIGAGVGALGCDFANPKVRDALGGLLTGHFTMQNLKNASAVGIDALSVIPGVGALGKAGIGGKGVVNATKDVTLVGKVTGWAGKLAGTTIDDIPSIARGVTGVTEDAIQGGGQLIRDGGTYGQRVYTAMQQGAHSLSLPVKFGIMPVVTKTFGLGEEAANTVGHNIELAWKGKSVATSLYHDVKQAIG</sequence>
<evidence type="ECO:0000313" key="3">
    <source>
        <dbReference type="Proteomes" id="UP000677913"/>
    </source>
</evidence>
<keyword evidence="1" id="KW-0175">Coiled coil</keyword>
<reference evidence="2" key="1">
    <citation type="submission" date="2021-04" db="EMBL/GenBank/DDBJ databases">
        <title>Genome based classification of Actinospica acidithermotolerans sp. nov., an actinobacterium isolated from an Indonesian hot spring.</title>
        <authorList>
            <person name="Kusuma A.B."/>
            <person name="Putra K.E."/>
            <person name="Nafisah S."/>
            <person name="Loh J."/>
            <person name="Nouioui I."/>
            <person name="Goodfellow M."/>
        </authorList>
    </citation>
    <scope>NUCLEOTIDE SEQUENCE</scope>
    <source>
        <strain evidence="2">DSM 45618</strain>
    </source>
</reference>